<reference evidence="7" key="1">
    <citation type="submission" date="2016-10" db="EMBL/GenBank/DDBJ databases">
        <authorList>
            <person name="Varghese N."/>
            <person name="Submissions S."/>
        </authorList>
    </citation>
    <scope>NUCLEOTIDE SEQUENCE [LARGE SCALE GENOMIC DNA]</scope>
    <source>
        <strain evidence="7">DSM 26348</strain>
    </source>
</reference>
<sequence>MSDFNPAPVSPEEQRVRTWAMALHLSQFATYLAPVAGIVAPIVIWQIQKDKMPELDIHGKIVVNWLISVIIYLSIGFVLTFVLIGIPILMLVSALAVIYPIIGGIKASQGEVWRYPGSITFF</sequence>
<feature type="transmembrane region" description="Helical" evidence="5">
    <location>
        <begin position="20"/>
        <end position="45"/>
    </location>
</feature>
<feature type="transmembrane region" description="Helical" evidence="5">
    <location>
        <begin position="57"/>
        <end position="75"/>
    </location>
</feature>
<evidence type="ECO:0000256" key="4">
    <source>
        <dbReference type="ARBA" id="ARBA00023136"/>
    </source>
</evidence>
<evidence type="ECO:0000313" key="6">
    <source>
        <dbReference type="EMBL" id="SFI54235.1"/>
    </source>
</evidence>
<evidence type="ECO:0000313" key="7">
    <source>
        <dbReference type="Proteomes" id="UP000199518"/>
    </source>
</evidence>
<comment type="subcellular location">
    <subcellularLocation>
        <location evidence="1">Membrane</location>
        <topology evidence="1">Multi-pass membrane protein</topology>
    </subcellularLocation>
</comment>
<evidence type="ECO:0000256" key="2">
    <source>
        <dbReference type="ARBA" id="ARBA00022692"/>
    </source>
</evidence>
<keyword evidence="3 5" id="KW-1133">Transmembrane helix</keyword>
<keyword evidence="7" id="KW-1185">Reference proteome</keyword>
<dbReference type="Proteomes" id="UP000199518">
    <property type="component" value="Unassembled WGS sequence"/>
</dbReference>
<name>A0A1I3J2D7_9PLAN</name>
<gene>
    <name evidence="6" type="ORF">SAMN05421753_11032</name>
</gene>
<accession>A0A1I3J2D7</accession>
<feature type="transmembrane region" description="Helical" evidence="5">
    <location>
        <begin position="81"/>
        <end position="102"/>
    </location>
</feature>
<dbReference type="EMBL" id="FOQD01000010">
    <property type="protein sequence ID" value="SFI54235.1"/>
    <property type="molecule type" value="Genomic_DNA"/>
</dbReference>
<keyword evidence="2 5" id="KW-0812">Transmembrane</keyword>
<dbReference type="RefSeq" id="WP_217647097.1">
    <property type="nucleotide sequence ID" value="NZ_FOQD01000010.1"/>
</dbReference>
<evidence type="ECO:0000256" key="3">
    <source>
        <dbReference type="ARBA" id="ARBA00022989"/>
    </source>
</evidence>
<keyword evidence="4 5" id="KW-0472">Membrane</keyword>
<dbReference type="InterPro" id="IPR019109">
    <property type="entry name" value="MamF_MmsF"/>
</dbReference>
<evidence type="ECO:0000256" key="1">
    <source>
        <dbReference type="ARBA" id="ARBA00004141"/>
    </source>
</evidence>
<dbReference type="AlphaFoldDB" id="A0A1I3J2D7"/>
<evidence type="ECO:0008006" key="8">
    <source>
        <dbReference type="Google" id="ProtNLM"/>
    </source>
</evidence>
<dbReference type="Pfam" id="PF09685">
    <property type="entry name" value="MamF_MmsF"/>
    <property type="match status" value="1"/>
</dbReference>
<protein>
    <recommendedName>
        <fullName evidence="8">DUF4870 domain-containing protein</fullName>
    </recommendedName>
</protein>
<evidence type="ECO:0000256" key="5">
    <source>
        <dbReference type="SAM" id="Phobius"/>
    </source>
</evidence>
<organism evidence="6 7">
    <name type="scientific">Planctomicrobium piriforme</name>
    <dbReference type="NCBI Taxonomy" id="1576369"/>
    <lineage>
        <taxon>Bacteria</taxon>
        <taxon>Pseudomonadati</taxon>
        <taxon>Planctomycetota</taxon>
        <taxon>Planctomycetia</taxon>
        <taxon>Planctomycetales</taxon>
        <taxon>Planctomycetaceae</taxon>
        <taxon>Planctomicrobium</taxon>
    </lineage>
</organism>
<proteinExistence type="predicted"/>